<comment type="subunit">
    <text evidence="7">Part of the 30S ribosomal subunit. Contacts proteins S9 and S11.</text>
</comment>
<dbReference type="EMBL" id="LWUJ01000011">
    <property type="protein sequence ID" value="OAL10316.1"/>
    <property type="molecule type" value="Genomic_DNA"/>
</dbReference>
<reference evidence="11" key="1">
    <citation type="submission" date="2016-04" db="EMBL/GenBank/DDBJ databases">
        <authorList>
            <person name="Quiroz-Castaneda R.E."/>
            <person name="Martinez-Ocampo F."/>
        </authorList>
    </citation>
    <scope>NUCLEOTIDE SEQUENCE [LARGE SCALE GENOMIC DNA]</scope>
    <source>
        <strain evidence="11">INIFAP01</strain>
    </source>
</reference>
<dbReference type="SUPFAM" id="SSF47973">
    <property type="entry name" value="Ribosomal protein S7"/>
    <property type="match status" value="1"/>
</dbReference>
<dbReference type="Gene3D" id="1.10.455.10">
    <property type="entry name" value="Ribosomal protein S7 domain"/>
    <property type="match status" value="1"/>
</dbReference>
<keyword evidence="2 7" id="KW-0820">tRNA-binding</keyword>
<dbReference type="PANTHER" id="PTHR11205">
    <property type="entry name" value="RIBOSOMAL PROTEIN S7"/>
    <property type="match status" value="1"/>
</dbReference>
<dbReference type="FunFam" id="1.10.455.10:FF:000001">
    <property type="entry name" value="30S ribosomal protein S7"/>
    <property type="match status" value="1"/>
</dbReference>
<dbReference type="HAMAP" id="MF_00480_B">
    <property type="entry name" value="Ribosomal_uS7_B"/>
    <property type="match status" value="1"/>
</dbReference>
<dbReference type="InterPro" id="IPR020606">
    <property type="entry name" value="Ribosomal_uS7_CS"/>
</dbReference>
<gene>
    <name evidence="7" type="primary">rpsG</name>
    <name evidence="10" type="ORF">A6V39_02655</name>
</gene>
<evidence type="ECO:0000256" key="4">
    <source>
        <dbReference type="ARBA" id="ARBA00022884"/>
    </source>
</evidence>
<evidence type="ECO:0000256" key="6">
    <source>
        <dbReference type="ARBA" id="ARBA00023274"/>
    </source>
</evidence>
<keyword evidence="3 7" id="KW-0699">rRNA-binding</keyword>
<dbReference type="PROSITE" id="PS00052">
    <property type="entry name" value="RIBOSOMAL_S7"/>
    <property type="match status" value="1"/>
</dbReference>
<comment type="caution">
    <text evidence="10">The sequence shown here is derived from an EMBL/GenBank/DDBJ whole genome shotgun (WGS) entry which is preliminary data.</text>
</comment>
<dbReference type="NCBIfam" id="TIGR01029">
    <property type="entry name" value="rpsG_bact"/>
    <property type="match status" value="1"/>
</dbReference>
<protein>
    <recommendedName>
        <fullName evidence="7">Small ribosomal subunit protein uS7</fullName>
    </recommendedName>
</protein>
<dbReference type="GO" id="GO:0003735">
    <property type="term" value="F:structural constituent of ribosome"/>
    <property type="evidence" value="ECO:0007669"/>
    <property type="project" value="InterPro"/>
</dbReference>
<dbReference type="InterPro" id="IPR036823">
    <property type="entry name" value="Ribosomal_uS7_dom_sf"/>
</dbReference>
<proteinExistence type="inferred from homology"/>
<dbReference type="CDD" id="cd14869">
    <property type="entry name" value="uS7_Bacteria"/>
    <property type="match status" value="1"/>
</dbReference>
<evidence type="ECO:0000313" key="10">
    <source>
        <dbReference type="EMBL" id="OAL10316.1"/>
    </source>
</evidence>
<dbReference type="PIRSF" id="PIRSF002122">
    <property type="entry name" value="RPS7p_RPS7a_RPS5e_RPS7o"/>
    <property type="match status" value="1"/>
</dbReference>
<name>A0A1A9QEE0_9MOLU</name>
<evidence type="ECO:0000256" key="3">
    <source>
        <dbReference type="ARBA" id="ARBA00022730"/>
    </source>
</evidence>
<comment type="function">
    <text evidence="7">One of the primary rRNA binding proteins, it binds directly to 16S rRNA where it nucleates assembly of the head domain of the 30S subunit. Is located at the subunit interface close to the decoding center, probably blocks exit of the E-site tRNA.</text>
</comment>
<keyword evidence="6 7" id="KW-0687">Ribonucleoprotein</keyword>
<dbReference type="STRING" id="432608.A6V39_02655"/>
<dbReference type="GO" id="GO:0015935">
    <property type="term" value="C:small ribosomal subunit"/>
    <property type="evidence" value="ECO:0007669"/>
    <property type="project" value="InterPro"/>
</dbReference>
<feature type="domain" description="Small ribosomal subunit protein uS7" evidence="9">
    <location>
        <begin position="5"/>
        <end position="149"/>
    </location>
</feature>
<dbReference type="Pfam" id="PF00177">
    <property type="entry name" value="Ribosomal_S7"/>
    <property type="match status" value="1"/>
</dbReference>
<dbReference type="RefSeq" id="WP_187150158.1">
    <property type="nucleotide sequence ID" value="NZ_LWUJ01000011.1"/>
</dbReference>
<dbReference type="InterPro" id="IPR000235">
    <property type="entry name" value="Ribosomal_uS7"/>
</dbReference>
<organism evidence="10 11">
    <name type="scientific">Candidatus Mycoplasma haematobovis</name>
    <dbReference type="NCBI Taxonomy" id="432608"/>
    <lineage>
        <taxon>Bacteria</taxon>
        <taxon>Bacillati</taxon>
        <taxon>Mycoplasmatota</taxon>
        <taxon>Mollicutes</taxon>
        <taxon>Mycoplasmataceae</taxon>
        <taxon>Mycoplasma</taxon>
    </lineage>
</organism>
<dbReference type="AlphaFoldDB" id="A0A1A9QEE0"/>
<dbReference type="GO" id="GO:0006412">
    <property type="term" value="P:translation"/>
    <property type="evidence" value="ECO:0007669"/>
    <property type="project" value="UniProtKB-UniRule"/>
</dbReference>
<dbReference type="GO" id="GO:0019843">
    <property type="term" value="F:rRNA binding"/>
    <property type="evidence" value="ECO:0007669"/>
    <property type="project" value="UniProtKB-UniRule"/>
</dbReference>
<dbReference type="GO" id="GO:0000049">
    <property type="term" value="F:tRNA binding"/>
    <property type="evidence" value="ECO:0007669"/>
    <property type="project" value="UniProtKB-UniRule"/>
</dbReference>
<evidence type="ECO:0000313" key="11">
    <source>
        <dbReference type="Proteomes" id="UP000077623"/>
    </source>
</evidence>
<accession>A0A1A9QEE0</accession>
<evidence type="ECO:0000256" key="1">
    <source>
        <dbReference type="ARBA" id="ARBA00007151"/>
    </source>
</evidence>
<evidence type="ECO:0000256" key="5">
    <source>
        <dbReference type="ARBA" id="ARBA00022980"/>
    </source>
</evidence>
<dbReference type="InterPro" id="IPR023798">
    <property type="entry name" value="Ribosomal_uS7_dom"/>
</dbReference>
<keyword evidence="11" id="KW-1185">Reference proteome</keyword>
<keyword evidence="5 7" id="KW-0689">Ribosomal protein</keyword>
<dbReference type="Proteomes" id="UP000077623">
    <property type="component" value="Unassembled WGS sequence"/>
</dbReference>
<keyword evidence="4 7" id="KW-0694">RNA-binding</keyword>
<evidence type="ECO:0000256" key="8">
    <source>
        <dbReference type="RuleBase" id="RU003619"/>
    </source>
</evidence>
<evidence type="ECO:0000256" key="2">
    <source>
        <dbReference type="ARBA" id="ARBA00022555"/>
    </source>
</evidence>
<dbReference type="InterPro" id="IPR005717">
    <property type="entry name" value="Ribosomal_uS7_bac/org-type"/>
</dbReference>
<evidence type="ECO:0000259" key="9">
    <source>
        <dbReference type="Pfam" id="PF00177"/>
    </source>
</evidence>
<evidence type="ECO:0000256" key="7">
    <source>
        <dbReference type="HAMAP-Rule" id="MF_00480"/>
    </source>
</evidence>
<comment type="similarity">
    <text evidence="1 7 8">Belongs to the universal ribosomal protein uS7 family.</text>
</comment>
<sequence>MRKDRSLRKRILPPDPVYQSQLVSKAINMIMWDGKKQLAQRIFYKSLKLVEKKIGREPLEVFMEALKNIAPTIELKTRKIGGSNYQVPVEASAERKETLSLRWLINFSRKRAERTMVEALAHEIIDAYNNTGLSIKKRNEVIKTAESNKAFAYFRF</sequence>